<evidence type="ECO:0000313" key="1">
    <source>
        <dbReference type="EMBL" id="CAC5414642.1"/>
    </source>
</evidence>
<proteinExistence type="predicted"/>
<protein>
    <submittedName>
        <fullName evidence="1">Uncharacterized protein</fullName>
    </submittedName>
</protein>
<organism evidence="1 2">
    <name type="scientific">Mytilus coruscus</name>
    <name type="common">Sea mussel</name>
    <dbReference type="NCBI Taxonomy" id="42192"/>
    <lineage>
        <taxon>Eukaryota</taxon>
        <taxon>Metazoa</taxon>
        <taxon>Spiralia</taxon>
        <taxon>Lophotrochozoa</taxon>
        <taxon>Mollusca</taxon>
        <taxon>Bivalvia</taxon>
        <taxon>Autobranchia</taxon>
        <taxon>Pteriomorphia</taxon>
        <taxon>Mytilida</taxon>
        <taxon>Mytiloidea</taxon>
        <taxon>Mytilidae</taxon>
        <taxon>Mytilinae</taxon>
        <taxon>Mytilus</taxon>
    </lineage>
</organism>
<evidence type="ECO:0000313" key="2">
    <source>
        <dbReference type="Proteomes" id="UP000507470"/>
    </source>
</evidence>
<sequence>MEKKDLMTDMQKMDGMSTEKCESLNFYTYLCQNIGSEKVVRIRRLVYCIPDMSQKYNRMVIASGSKGEGLDLKGGDEDILNIDPFFKVYESETEVNVLDLWKVPLLMKTEETQPCFTQLRLLNHPIEYKCFKNMWQKSQRGCMLSSEQYKLFRMSVIPINFAKMTYIHGPCLTDMFDRYDIAGCLKCDKWILQVQPWQGINCFASSETLRDYQRQSFNITEALTSGTVRIAQKTYSCLPFIMNLDFANMKNILYYFLHHSRTGLSKGLLALYSSKACLFTPDTSKYLFSSVNKRQYLKYKYDISHLLIGVHSDSVSGWLTFASFFYVHKHYFASLSVINHVLQKISDEKFLAGPTKSEFTFIQKHGLNLMKKEKLYTVLKALRMEVLFFNIGSSIIPQELQLEVTHLPSMYHPIPFAYFLSFLCYYHLQDNTSCRHYLQQLTTTIFKFYTQCTYCTTLNMCGIAHQLMGDTHIAKLYFQKTC</sequence>
<name>A0A6J8E503_MYTCO</name>
<reference evidence="1 2" key="1">
    <citation type="submission" date="2020-06" db="EMBL/GenBank/DDBJ databases">
        <authorList>
            <person name="Li R."/>
            <person name="Bekaert M."/>
        </authorList>
    </citation>
    <scope>NUCLEOTIDE SEQUENCE [LARGE SCALE GENOMIC DNA]</scope>
    <source>
        <strain evidence="2">wild</strain>
    </source>
</reference>
<gene>
    <name evidence="1" type="ORF">MCOR_47407</name>
</gene>
<dbReference type="EMBL" id="CACVKT020008352">
    <property type="protein sequence ID" value="CAC5414642.1"/>
    <property type="molecule type" value="Genomic_DNA"/>
</dbReference>
<accession>A0A6J8E503</accession>
<keyword evidence="2" id="KW-1185">Reference proteome</keyword>
<dbReference type="Proteomes" id="UP000507470">
    <property type="component" value="Unassembled WGS sequence"/>
</dbReference>
<dbReference type="AlphaFoldDB" id="A0A6J8E503"/>